<proteinExistence type="predicted"/>
<accession>A0A7X0PLN5</accession>
<dbReference type="EMBL" id="JACHLK010000033">
    <property type="protein sequence ID" value="MBB6564218.1"/>
    <property type="molecule type" value="Genomic_DNA"/>
</dbReference>
<name>A0A7X0PLN5_9BURK</name>
<gene>
    <name evidence="1" type="ORF">HNP48_006945</name>
</gene>
<organism evidence="1 2">
    <name type="scientific">Acidovorax soli</name>
    <dbReference type="NCBI Taxonomy" id="592050"/>
    <lineage>
        <taxon>Bacteria</taxon>
        <taxon>Pseudomonadati</taxon>
        <taxon>Pseudomonadota</taxon>
        <taxon>Betaproteobacteria</taxon>
        <taxon>Burkholderiales</taxon>
        <taxon>Comamonadaceae</taxon>
        <taxon>Acidovorax</taxon>
    </lineage>
</organism>
<keyword evidence="2" id="KW-1185">Reference proteome</keyword>
<sequence>MCARRRSNFLLGRQEGVEETYLSRPKSMRA</sequence>
<evidence type="ECO:0000313" key="2">
    <source>
        <dbReference type="Proteomes" id="UP000575083"/>
    </source>
</evidence>
<feature type="non-terminal residue" evidence="1">
    <location>
        <position position="30"/>
    </location>
</feature>
<reference evidence="1 2" key="1">
    <citation type="submission" date="2020-08" db="EMBL/GenBank/DDBJ databases">
        <title>Functional genomics of gut bacteria from endangered species of beetles.</title>
        <authorList>
            <person name="Carlos-Shanley C."/>
        </authorList>
    </citation>
    <scope>NUCLEOTIDE SEQUENCE [LARGE SCALE GENOMIC DNA]</scope>
    <source>
        <strain evidence="1 2">S00198</strain>
    </source>
</reference>
<dbReference type="Proteomes" id="UP000575083">
    <property type="component" value="Unassembled WGS sequence"/>
</dbReference>
<dbReference type="AlphaFoldDB" id="A0A7X0PLN5"/>
<protein>
    <submittedName>
        <fullName evidence="1">Uncharacterized protein</fullName>
    </submittedName>
</protein>
<evidence type="ECO:0000313" key="1">
    <source>
        <dbReference type="EMBL" id="MBB6564218.1"/>
    </source>
</evidence>
<comment type="caution">
    <text evidence="1">The sequence shown here is derived from an EMBL/GenBank/DDBJ whole genome shotgun (WGS) entry which is preliminary data.</text>
</comment>